<evidence type="ECO:0000313" key="1">
    <source>
        <dbReference type="Proteomes" id="UP000887569"/>
    </source>
</evidence>
<evidence type="ECO:0000313" key="2">
    <source>
        <dbReference type="WBParaSite" id="PgR053_g041_t01"/>
    </source>
</evidence>
<dbReference type="AlphaFoldDB" id="A0A915BQT2"/>
<keyword evidence="1" id="KW-1185">Reference proteome</keyword>
<dbReference type="WBParaSite" id="PgR053_g041_t01">
    <property type="protein sequence ID" value="PgR053_g041_t01"/>
    <property type="gene ID" value="PgR053_g041"/>
</dbReference>
<dbReference type="Proteomes" id="UP000887569">
    <property type="component" value="Unplaced"/>
</dbReference>
<proteinExistence type="predicted"/>
<accession>A0A915BQT2</accession>
<name>A0A915BQT2_PARUN</name>
<sequence>MSDVVINMSRRLRICEKKLFSHDALLQSTFQ</sequence>
<reference evidence="2" key="1">
    <citation type="submission" date="2022-11" db="UniProtKB">
        <authorList>
            <consortium name="WormBaseParasite"/>
        </authorList>
    </citation>
    <scope>IDENTIFICATION</scope>
</reference>
<organism evidence="1 2">
    <name type="scientific">Parascaris univalens</name>
    <name type="common">Nematode worm</name>
    <dbReference type="NCBI Taxonomy" id="6257"/>
    <lineage>
        <taxon>Eukaryota</taxon>
        <taxon>Metazoa</taxon>
        <taxon>Ecdysozoa</taxon>
        <taxon>Nematoda</taxon>
        <taxon>Chromadorea</taxon>
        <taxon>Rhabditida</taxon>
        <taxon>Spirurina</taxon>
        <taxon>Ascaridomorpha</taxon>
        <taxon>Ascaridoidea</taxon>
        <taxon>Ascarididae</taxon>
        <taxon>Parascaris</taxon>
    </lineage>
</organism>
<protein>
    <submittedName>
        <fullName evidence="2">Uncharacterized protein</fullName>
    </submittedName>
</protein>